<evidence type="ECO:0000313" key="1">
    <source>
        <dbReference type="EMBL" id="EMD46824.1"/>
    </source>
</evidence>
<dbReference type="Proteomes" id="UP000011755">
    <property type="component" value="Unassembled WGS sequence"/>
</dbReference>
<accession>M2QC51</accession>
<sequence>KEDKAAFESLVQNVKSIYFENAHMYREFGGRINGFKHNEKQKKIQSKLNKDLADKAKQQAALTVTTAVEEKAAPVAEEKKADKTA</sequence>
<dbReference type="EMBL" id="KB444454">
    <property type="protein sequence ID" value="EMD46824.1"/>
    <property type="molecule type" value="Genomic_DNA"/>
</dbReference>
<organism evidence="1 2">
    <name type="scientific">Entamoeba histolytica KU27</name>
    <dbReference type="NCBI Taxonomy" id="885311"/>
    <lineage>
        <taxon>Eukaryota</taxon>
        <taxon>Amoebozoa</taxon>
        <taxon>Evosea</taxon>
        <taxon>Archamoebae</taxon>
        <taxon>Mastigamoebida</taxon>
        <taxon>Entamoebidae</taxon>
        <taxon>Entamoeba</taxon>
    </lineage>
</organism>
<feature type="non-terminal residue" evidence="1">
    <location>
        <position position="1"/>
    </location>
</feature>
<evidence type="ECO:0000313" key="2">
    <source>
        <dbReference type="Proteomes" id="UP000011755"/>
    </source>
</evidence>
<reference evidence="1 2" key="1">
    <citation type="submission" date="2013-02" db="EMBL/GenBank/DDBJ databases">
        <authorList>
            <person name="Hannick L."/>
            <person name="Zafar N."/>
            <person name="Lorenzi H."/>
            <person name="Ali I.A."/>
            <person name="Petri W.P."/>
            <person name="Caler E."/>
        </authorList>
    </citation>
    <scope>NUCLEOTIDE SEQUENCE [LARGE SCALE GENOMIC DNA]</scope>
    <source>
        <strain evidence="1 2">KU27</strain>
    </source>
</reference>
<dbReference type="VEuPathDB" id="AmoebaDB:EHI5A_230970"/>
<proteinExistence type="predicted"/>
<dbReference type="AlphaFoldDB" id="M2QC51"/>
<protein>
    <submittedName>
        <fullName evidence="1">Uncharacterized protein</fullName>
    </submittedName>
</protein>
<name>M2QC51_ENTHI</name>
<gene>
    <name evidence="1" type="ORF">EHI5A_230970</name>
</gene>